<name>A0ABQ9YWC6_9CRUS</name>
<evidence type="ECO:0000313" key="2">
    <source>
        <dbReference type="EMBL" id="KAK4004944.1"/>
    </source>
</evidence>
<proteinExistence type="predicted"/>
<feature type="region of interest" description="Disordered" evidence="1">
    <location>
        <begin position="1"/>
        <end position="22"/>
    </location>
</feature>
<dbReference type="EMBL" id="JAOYFB010000001">
    <property type="protein sequence ID" value="KAK4004944.1"/>
    <property type="molecule type" value="Genomic_DNA"/>
</dbReference>
<accession>A0ABQ9YWC6</accession>
<organism evidence="2 3">
    <name type="scientific">Daphnia magna</name>
    <dbReference type="NCBI Taxonomy" id="35525"/>
    <lineage>
        <taxon>Eukaryota</taxon>
        <taxon>Metazoa</taxon>
        <taxon>Ecdysozoa</taxon>
        <taxon>Arthropoda</taxon>
        <taxon>Crustacea</taxon>
        <taxon>Branchiopoda</taxon>
        <taxon>Diplostraca</taxon>
        <taxon>Cladocera</taxon>
        <taxon>Anomopoda</taxon>
        <taxon>Daphniidae</taxon>
        <taxon>Daphnia</taxon>
    </lineage>
</organism>
<evidence type="ECO:0000313" key="3">
    <source>
        <dbReference type="Proteomes" id="UP001234178"/>
    </source>
</evidence>
<dbReference type="Proteomes" id="UP001234178">
    <property type="component" value="Unassembled WGS sequence"/>
</dbReference>
<gene>
    <name evidence="2" type="ORF">OUZ56_006671</name>
</gene>
<sequence>MMEKNKPCGREQDKTKMDEQNNKQDNMIDYWPGAGHNYESLKLAVGLVDQSARILVLDSLPPFGLYPSKCRIWPVYHRHTSNTGLNPSINNTVQPFLRNSNMFRGALTFGVGIYAGIYLSQNYQIPRVDEPKVVWEKIQSLMEQYKKPPPTGDK</sequence>
<dbReference type="InterPro" id="IPR027854">
    <property type="entry name" value="STMP1"/>
</dbReference>
<comment type="caution">
    <text evidence="2">The sequence shown here is derived from an EMBL/GenBank/DDBJ whole genome shotgun (WGS) entry which is preliminary data.</text>
</comment>
<reference evidence="2 3" key="1">
    <citation type="journal article" date="2023" name="Nucleic Acids Res.">
        <title>The hologenome of Daphnia magna reveals possible DNA methylation and microbiome-mediated evolution of the host genome.</title>
        <authorList>
            <person name="Chaturvedi A."/>
            <person name="Li X."/>
            <person name="Dhandapani V."/>
            <person name="Marshall H."/>
            <person name="Kissane S."/>
            <person name="Cuenca-Cambronero M."/>
            <person name="Asole G."/>
            <person name="Calvet F."/>
            <person name="Ruiz-Romero M."/>
            <person name="Marangio P."/>
            <person name="Guigo R."/>
            <person name="Rago D."/>
            <person name="Mirbahai L."/>
            <person name="Eastwood N."/>
            <person name="Colbourne J.K."/>
            <person name="Zhou J."/>
            <person name="Mallon E."/>
            <person name="Orsini L."/>
        </authorList>
    </citation>
    <scope>NUCLEOTIDE SEQUENCE [LARGE SCALE GENOMIC DNA]</scope>
    <source>
        <strain evidence="2">LRV0_1</strain>
    </source>
</reference>
<keyword evidence="3" id="KW-1185">Reference proteome</keyword>
<dbReference type="Pfam" id="PF15054">
    <property type="entry name" value="DUF4535"/>
    <property type="match status" value="1"/>
</dbReference>
<evidence type="ECO:0000256" key="1">
    <source>
        <dbReference type="SAM" id="MobiDB-lite"/>
    </source>
</evidence>
<protein>
    <submittedName>
        <fullName evidence="2">Uncharacterized protein</fullName>
    </submittedName>
</protein>